<feature type="region of interest" description="Disordered" evidence="4">
    <location>
        <begin position="1"/>
        <end position="39"/>
    </location>
</feature>
<dbReference type="InterPro" id="IPR047115">
    <property type="entry name" value="ARSB"/>
</dbReference>
<feature type="compositionally biased region" description="Acidic residues" evidence="4">
    <location>
        <begin position="28"/>
        <end position="37"/>
    </location>
</feature>
<keyword evidence="2" id="KW-0106">Calcium</keyword>
<dbReference type="Proteomes" id="UP001363151">
    <property type="component" value="Unassembled WGS sequence"/>
</dbReference>
<evidence type="ECO:0000256" key="5">
    <source>
        <dbReference type="SAM" id="Phobius"/>
    </source>
</evidence>
<gene>
    <name evidence="7" type="ORF">SO694_00082149</name>
</gene>
<protein>
    <recommendedName>
        <fullName evidence="6">Sulfatase N-terminal domain-containing protein</fullName>
    </recommendedName>
</protein>
<dbReference type="InterPro" id="IPR017850">
    <property type="entry name" value="Alkaline_phosphatase_core_sf"/>
</dbReference>
<feature type="transmembrane region" description="Helical" evidence="5">
    <location>
        <begin position="289"/>
        <end position="313"/>
    </location>
</feature>
<name>A0ABR1FJ66_AURAN</name>
<accession>A0ABR1FJ66</accession>
<evidence type="ECO:0000256" key="3">
    <source>
        <dbReference type="ARBA" id="ARBA00023180"/>
    </source>
</evidence>
<feature type="transmembrane region" description="Helical" evidence="5">
    <location>
        <begin position="325"/>
        <end position="347"/>
    </location>
</feature>
<evidence type="ECO:0000313" key="7">
    <source>
        <dbReference type="EMBL" id="KAK7231854.1"/>
    </source>
</evidence>
<dbReference type="PANTHER" id="PTHR10342">
    <property type="entry name" value="ARYLSULFATASE"/>
    <property type="match status" value="1"/>
</dbReference>
<comment type="caution">
    <text evidence="7">The sequence shown here is derived from an EMBL/GenBank/DDBJ whole genome shotgun (WGS) entry which is preliminary data.</text>
</comment>
<evidence type="ECO:0000256" key="4">
    <source>
        <dbReference type="SAM" id="MobiDB-lite"/>
    </source>
</evidence>
<dbReference type="InterPro" id="IPR000917">
    <property type="entry name" value="Sulfatase_N"/>
</dbReference>
<keyword evidence="5" id="KW-0812">Transmembrane</keyword>
<organism evidence="7 8">
    <name type="scientific">Aureococcus anophagefferens</name>
    <name type="common">Harmful bloom alga</name>
    <dbReference type="NCBI Taxonomy" id="44056"/>
    <lineage>
        <taxon>Eukaryota</taxon>
        <taxon>Sar</taxon>
        <taxon>Stramenopiles</taxon>
        <taxon>Ochrophyta</taxon>
        <taxon>Pelagophyceae</taxon>
        <taxon>Pelagomonadales</taxon>
        <taxon>Pelagomonadaceae</taxon>
        <taxon>Aureococcus</taxon>
    </lineage>
</organism>
<evidence type="ECO:0000259" key="6">
    <source>
        <dbReference type="Pfam" id="PF00884"/>
    </source>
</evidence>
<keyword evidence="5" id="KW-0472">Membrane</keyword>
<feature type="transmembrane region" description="Helical" evidence="5">
    <location>
        <begin position="45"/>
        <end position="63"/>
    </location>
</feature>
<dbReference type="Pfam" id="PF00884">
    <property type="entry name" value="Sulfatase"/>
    <property type="match status" value="1"/>
</dbReference>
<keyword evidence="8" id="KW-1185">Reference proteome</keyword>
<evidence type="ECO:0000256" key="1">
    <source>
        <dbReference type="ARBA" id="ARBA00022723"/>
    </source>
</evidence>
<keyword evidence="1" id="KW-0479">Metal-binding</keyword>
<dbReference type="SUPFAM" id="SSF53649">
    <property type="entry name" value="Alkaline phosphatase-like"/>
    <property type="match status" value="1"/>
</dbReference>
<dbReference type="Gene3D" id="3.40.720.10">
    <property type="entry name" value="Alkaline Phosphatase, subunit A"/>
    <property type="match status" value="1"/>
</dbReference>
<reference evidence="7 8" key="1">
    <citation type="submission" date="2024-03" db="EMBL/GenBank/DDBJ databases">
        <title>Aureococcus anophagefferens CCMP1851 and Kratosvirus quantuckense: Draft genome of a second virus-susceptible host strain in the model system.</title>
        <authorList>
            <person name="Chase E."/>
            <person name="Truchon A.R."/>
            <person name="Schepens W."/>
            <person name="Wilhelm S.W."/>
        </authorList>
    </citation>
    <scope>NUCLEOTIDE SEQUENCE [LARGE SCALE GENOMIC DNA]</scope>
    <source>
        <strain evidence="7 8">CCMP1851</strain>
    </source>
</reference>
<sequence>MAGGHDPMAAEAAPLLDDDAADAPDVAEAVDDKEEAPEAPQPVSLWYRVGIPAVTLTLMLLIFSTMGARKQSGDNVFEARRNNNASALAAAASADDRPRVFLIVADDMGYGDVSYNGDGSLTNAVATPYLDRLAADGITLTRFYSQSNTGMQHEVVTAQSQWSLPHEFALLPSALPAAPEARHRQVGPDEHGLLDRRVPPLAYKVAINATAAGWCSPDSERYRYDAKCWTLPTTYWADVHDGAGSYAQYFNESYLFGVVEDPPERTDLRAAMPEVVVKKGISMRAGINAFGYGTLVGGAAGFAAGFTLAQAIYSDEMERKAVKRTAKITAIACGGALVVGAIGSILARRPGPHRARGRGAPALRAHATCEIEEAGGALVTRLASIRVVDDEGLVVCGVPIGTPSFAQGAIATKVTEMCSYTKTINDKLCSVDPQSAFALLRNCSARRLDFLASNAYPSDGAASAIAVRRRGRRGRAARARRRRPGILSDTLASRRLRLPLSFGGGGLRSVFATVPAAFCGRLFAVASKLSAIAPKPTAAAFDGGETGDGFLAAPARWRSLLAGPSRLASELKSAWLKLTIADRAALATLTTNLRCDGWGRPPAATWLGSPRYPTNPLDKPAYHPHTTRIPPAYHPHTTRITPA</sequence>
<feature type="compositionally biased region" description="Low complexity" evidence="4">
    <location>
        <begin position="1"/>
        <end position="15"/>
    </location>
</feature>
<dbReference type="PANTHER" id="PTHR10342:SF274">
    <property type="entry name" value="ARYLSULFATASE B"/>
    <property type="match status" value="1"/>
</dbReference>
<proteinExistence type="predicted"/>
<evidence type="ECO:0000256" key="2">
    <source>
        <dbReference type="ARBA" id="ARBA00022837"/>
    </source>
</evidence>
<keyword evidence="5" id="KW-1133">Transmembrane helix</keyword>
<evidence type="ECO:0000313" key="8">
    <source>
        <dbReference type="Proteomes" id="UP001363151"/>
    </source>
</evidence>
<feature type="domain" description="Sulfatase N-terminal" evidence="6">
    <location>
        <begin position="98"/>
        <end position="149"/>
    </location>
</feature>
<dbReference type="EMBL" id="JBBJCI010000373">
    <property type="protein sequence ID" value="KAK7231854.1"/>
    <property type="molecule type" value="Genomic_DNA"/>
</dbReference>
<keyword evidence="3" id="KW-0325">Glycoprotein</keyword>